<gene>
    <name evidence="9" type="ORF">PU648_38180</name>
</gene>
<comment type="caution">
    <text evidence="9">The sequence shown here is derived from an EMBL/GenBank/DDBJ whole genome shotgun (WGS) entry which is preliminary data.</text>
</comment>
<feature type="transmembrane region" description="Helical" evidence="7">
    <location>
        <begin position="302"/>
        <end position="324"/>
    </location>
</feature>
<evidence type="ECO:0000256" key="3">
    <source>
        <dbReference type="ARBA" id="ARBA00022692"/>
    </source>
</evidence>
<feature type="transmembrane region" description="Helical" evidence="7">
    <location>
        <begin position="438"/>
        <end position="457"/>
    </location>
</feature>
<feature type="transmembrane region" description="Helical" evidence="7">
    <location>
        <begin position="477"/>
        <end position="502"/>
    </location>
</feature>
<keyword evidence="4 7" id="KW-1133">Transmembrane helix</keyword>
<feature type="transmembrane region" description="Helical" evidence="7">
    <location>
        <begin position="539"/>
        <end position="559"/>
    </location>
</feature>
<keyword evidence="2" id="KW-1003">Cell membrane</keyword>
<dbReference type="RefSeq" id="WP_316734902.1">
    <property type="nucleotide sequence ID" value="NZ_JARAKF010000001.1"/>
</dbReference>
<evidence type="ECO:0000256" key="4">
    <source>
        <dbReference type="ARBA" id="ARBA00022989"/>
    </source>
</evidence>
<name>A0ABU3UVX4_9ACTN</name>
<dbReference type="PANTHER" id="PTHR30572:SF4">
    <property type="entry name" value="ABC TRANSPORTER PERMEASE YTRF"/>
    <property type="match status" value="1"/>
</dbReference>
<dbReference type="InterPro" id="IPR050250">
    <property type="entry name" value="Macrolide_Exporter_MacB"/>
</dbReference>
<accession>A0ABU3UVX4</accession>
<protein>
    <submittedName>
        <fullName evidence="9">FtsX-like permease family protein</fullName>
    </submittedName>
</protein>
<dbReference type="Pfam" id="PF02687">
    <property type="entry name" value="FtsX"/>
    <property type="match status" value="2"/>
</dbReference>
<keyword evidence="10" id="KW-1185">Reference proteome</keyword>
<proteinExistence type="inferred from homology"/>
<organism evidence="9 10">
    <name type="scientific">Streptomyces mirabilis</name>
    <dbReference type="NCBI Taxonomy" id="68239"/>
    <lineage>
        <taxon>Bacteria</taxon>
        <taxon>Bacillati</taxon>
        <taxon>Actinomycetota</taxon>
        <taxon>Actinomycetes</taxon>
        <taxon>Kitasatosporales</taxon>
        <taxon>Streptomycetaceae</taxon>
        <taxon>Streptomyces</taxon>
    </lineage>
</organism>
<evidence type="ECO:0000259" key="8">
    <source>
        <dbReference type="Pfam" id="PF02687"/>
    </source>
</evidence>
<feature type="transmembrane region" description="Helical" evidence="7">
    <location>
        <begin position="345"/>
        <end position="376"/>
    </location>
</feature>
<feature type="transmembrane region" description="Helical" evidence="7">
    <location>
        <begin position="1109"/>
        <end position="1129"/>
    </location>
</feature>
<feature type="transmembrane region" description="Helical" evidence="7">
    <location>
        <begin position="396"/>
        <end position="417"/>
    </location>
</feature>
<evidence type="ECO:0000256" key="7">
    <source>
        <dbReference type="SAM" id="Phobius"/>
    </source>
</evidence>
<dbReference type="InterPro" id="IPR003838">
    <property type="entry name" value="ABC3_permease_C"/>
</dbReference>
<sequence>MTGFLLLRVRAHRLLLGAALLAVLLTTSVLAALAAFSASVGDAALRQNLSGPAATSASLVISADVPRGREQAAQDAAVRGARRTFAGLPVTVRTLRGSGPYALPRSLQGTDGRMGQPDLTHFATLDRSRIRLVSGTLPGPAPAARTAPVPVALPEVAADRLKVRPGARIALTDRLGGAPLTVRVTGVYRAADSADPYWQLDTLGGHGVRTVDFTTYGPLLADPSVLASRTSAGTTGWVATADYRSLTTDGIDALREASAREPEVLRKNRENTAFGAGATVRTALPAVLDRTGRALLVSRSTLMIVSVQLVLLAGYALLLVARLLDTERAGETDLLKARGASRRRITGLAVLEALLLAVPAAVGAALVSGPLVRLLARWSSLDRSGVRLGDAPVLQVWLVAAGVAVCCAAAVVAPALAATAGAPPRLRRVRAAAGAAPVRAGADVGLLLIAAVAYWQLDRQTGSSGGGALSRDRAGDLGIDPLLVAAPALALLAGTVLTLRLLPLGARLAERRAASGRGLPAALAGWQFSRRPLRGAGPVLLLVLAVTTGMLAIGQSASWQRSQGDQADFGTGASVRVLDGRPGSPGQTGLYAALPGVRDAAPAYRATTDLSGGRRATVLALDTAHAGEGILMRGDLADEPVGRLLRGLAPREQAAGPSVSLPDGTRRLALDLRITDETAATGGTTAAGEGAKAGRSPSGLAPLVTVVVEDGYGIAYRLSAGKLPVDGRVHRVTLDLDVSASGARATPAGPLRLAGLQLDGTVPAGEPEQHRLTVVRMLSTGPDGAARAVAVPAGVRWRGSRTETADGAALPSTALRPAASRTAPLTVSYGTGNAPGSDEWASGPPEFTVRLDTARATPPARIAAVATRAFLRAAGTEPGESIDVTLDGERLRVTIVRSVSELPTTGAGAAWAGATAEASDGAADEGGAEMADGGALLLDLRAVNAVFAQRAHAPLAPAEWWLSTAPGRAAQVAAALRARPDIEPDQVLVRDEAADRLLGDPLGAGPRAALLAVAVAAAALAAGGFAVGTAGSRRERSAEFAVLRALGAGRRELARLVAVEQGLLIGAGLLAGLGLGTVLTRAVVPLIVLTPGAARPVPRVLVELPVSQVALLLVGVAALPLLISAATAVRRADPAVALRHQGDS</sequence>
<dbReference type="PANTHER" id="PTHR30572">
    <property type="entry name" value="MEMBRANE COMPONENT OF TRANSPORTER-RELATED"/>
    <property type="match status" value="1"/>
</dbReference>
<evidence type="ECO:0000313" key="10">
    <source>
        <dbReference type="Proteomes" id="UP001257627"/>
    </source>
</evidence>
<feature type="transmembrane region" description="Helical" evidence="7">
    <location>
        <begin position="1063"/>
        <end position="1089"/>
    </location>
</feature>
<feature type="domain" description="ABC3 transporter permease C-terminal" evidence="8">
    <location>
        <begin position="1013"/>
        <end position="1129"/>
    </location>
</feature>
<evidence type="ECO:0000256" key="5">
    <source>
        <dbReference type="ARBA" id="ARBA00023136"/>
    </source>
</evidence>
<comment type="similarity">
    <text evidence="6">Belongs to the ABC-4 integral membrane protein family.</text>
</comment>
<dbReference type="Proteomes" id="UP001257627">
    <property type="component" value="Unassembled WGS sequence"/>
</dbReference>
<evidence type="ECO:0000256" key="2">
    <source>
        <dbReference type="ARBA" id="ARBA00022475"/>
    </source>
</evidence>
<keyword evidence="5 7" id="KW-0472">Membrane</keyword>
<feature type="domain" description="ABC3 transporter permease C-terminal" evidence="8">
    <location>
        <begin position="303"/>
        <end position="418"/>
    </location>
</feature>
<keyword evidence="3 7" id="KW-0812">Transmembrane</keyword>
<reference evidence="9 10" key="1">
    <citation type="submission" date="2023-02" db="EMBL/GenBank/DDBJ databases">
        <authorList>
            <person name="Maleckis M."/>
        </authorList>
    </citation>
    <scope>NUCLEOTIDE SEQUENCE [LARGE SCALE GENOMIC DNA]</scope>
    <source>
        <strain evidence="9 10">P8-A2</strain>
    </source>
</reference>
<evidence type="ECO:0000256" key="1">
    <source>
        <dbReference type="ARBA" id="ARBA00004651"/>
    </source>
</evidence>
<comment type="subcellular location">
    <subcellularLocation>
        <location evidence="1">Cell membrane</location>
        <topology evidence="1">Multi-pass membrane protein</topology>
    </subcellularLocation>
</comment>
<feature type="transmembrane region" description="Helical" evidence="7">
    <location>
        <begin position="1008"/>
        <end position="1027"/>
    </location>
</feature>
<evidence type="ECO:0000256" key="6">
    <source>
        <dbReference type="ARBA" id="ARBA00038076"/>
    </source>
</evidence>
<evidence type="ECO:0000313" key="9">
    <source>
        <dbReference type="EMBL" id="MDU8998084.1"/>
    </source>
</evidence>
<dbReference type="EMBL" id="JARAKF010000001">
    <property type="protein sequence ID" value="MDU8998084.1"/>
    <property type="molecule type" value="Genomic_DNA"/>
</dbReference>